<proteinExistence type="inferred from homology"/>
<dbReference type="GO" id="GO:0042956">
    <property type="term" value="P:maltodextrin transmembrane transport"/>
    <property type="evidence" value="ECO:0007669"/>
    <property type="project" value="TreeGrafter"/>
</dbReference>
<keyword evidence="3 5" id="KW-0732">Signal</keyword>
<dbReference type="AlphaFoldDB" id="A0A6G3ZS45"/>
<evidence type="ECO:0000256" key="2">
    <source>
        <dbReference type="ARBA" id="ARBA00022448"/>
    </source>
</evidence>
<dbReference type="EMBL" id="JAAIKC010000001">
    <property type="protein sequence ID" value="NEW04962.1"/>
    <property type="molecule type" value="Genomic_DNA"/>
</dbReference>
<gene>
    <name evidence="6" type="ORF">GK047_02880</name>
</gene>
<feature type="region of interest" description="Disordered" evidence="4">
    <location>
        <begin position="24"/>
        <end position="52"/>
    </location>
</feature>
<name>A0A6G3ZS45_9BACL</name>
<evidence type="ECO:0000256" key="4">
    <source>
        <dbReference type="SAM" id="MobiDB-lite"/>
    </source>
</evidence>
<protein>
    <submittedName>
        <fullName evidence="6">Sugar ABC transporter substrate-binding protein</fullName>
    </submittedName>
</protein>
<dbReference type="RefSeq" id="WP_163940868.1">
    <property type="nucleotide sequence ID" value="NZ_JAAIKC010000001.1"/>
</dbReference>
<dbReference type="Pfam" id="PF01547">
    <property type="entry name" value="SBP_bac_1"/>
    <property type="match status" value="1"/>
</dbReference>
<evidence type="ECO:0000256" key="3">
    <source>
        <dbReference type="ARBA" id="ARBA00022729"/>
    </source>
</evidence>
<dbReference type="GO" id="GO:0015768">
    <property type="term" value="P:maltose transport"/>
    <property type="evidence" value="ECO:0007669"/>
    <property type="project" value="TreeGrafter"/>
</dbReference>
<sequence>MKRSMVVVIPVLFTLSLVASGCGGSEGNTSKPTAAASDKPTTSPSQTKDSTNGSKLTLRFATWDTGDALKIEQDIAKKFEESHPNTKIQVEAYGDGFDQKLAAAIGANDAPDIMYMWDFPTYDANLEPLDDLMNNDVDLKRDDFYPGLFNYVKVDGKSYGLPAGFTTRIMYYNKKLFDQAGVPYPKEGWTWNELKESAKKLTDTSKKQYGIGIRASNDPYDLQGMIWSNGGSFISPDGKTIEGFMNGKETAEAAQLLGDLLKQKSGVVVGGKNQQSGDDIFKAGKIAMWESGIWPLDDFKKTGVDFGTVVMPSFEGKPLKGVVAESAISISKNSKYKKEAWEFVKFYASDVAIKMRTADLPVRKSVADQMKLSQDPLFQPFFKMLEASDNTPAFLLNPKWNEVNRNLTSAIDAVISGQNAKETLDLAVKDSQKFIK</sequence>
<reference evidence="6" key="1">
    <citation type="submission" date="2020-02" db="EMBL/GenBank/DDBJ databases">
        <authorList>
            <person name="Shen X.-R."/>
            <person name="Zhang Y.-X."/>
        </authorList>
    </citation>
    <scope>NUCLEOTIDE SEQUENCE</scope>
    <source>
        <strain evidence="6">SYP-B3998</strain>
    </source>
</reference>
<feature type="compositionally biased region" description="Polar residues" evidence="4">
    <location>
        <begin position="39"/>
        <end position="52"/>
    </location>
</feature>
<organism evidence="6">
    <name type="scientific">Paenibacillus sp. SYP-B3998</name>
    <dbReference type="NCBI Taxonomy" id="2678564"/>
    <lineage>
        <taxon>Bacteria</taxon>
        <taxon>Bacillati</taxon>
        <taxon>Bacillota</taxon>
        <taxon>Bacilli</taxon>
        <taxon>Bacillales</taxon>
        <taxon>Paenibacillaceae</taxon>
        <taxon>Paenibacillus</taxon>
    </lineage>
</organism>
<dbReference type="GO" id="GO:1901982">
    <property type="term" value="F:maltose binding"/>
    <property type="evidence" value="ECO:0007669"/>
    <property type="project" value="TreeGrafter"/>
</dbReference>
<dbReference type="CDD" id="cd13585">
    <property type="entry name" value="PBP2_TMBP_like"/>
    <property type="match status" value="1"/>
</dbReference>
<dbReference type="PANTHER" id="PTHR30061:SF50">
    <property type="entry name" value="MALTOSE_MALTODEXTRIN-BINDING PERIPLASMIC PROTEIN"/>
    <property type="match status" value="1"/>
</dbReference>
<feature type="signal peptide" evidence="5">
    <location>
        <begin position="1"/>
        <end position="19"/>
    </location>
</feature>
<evidence type="ECO:0000256" key="1">
    <source>
        <dbReference type="ARBA" id="ARBA00008520"/>
    </source>
</evidence>
<comment type="caution">
    <text evidence="6">The sequence shown here is derived from an EMBL/GenBank/DDBJ whole genome shotgun (WGS) entry which is preliminary data.</text>
</comment>
<dbReference type="InterPro" id="IPR006059">
    <property type="entry name" value="SBP"/>
</dbReference>
<accession>A0A6G3ZS45</accession>
<dbReference type="GO" id="GO:0055052">
    <property type="term" value="C:ATP-binding cassette (ABC) transporter complex, substrate-binding subunit-containing"/>
    <property type="evidence" value="ECO:0007669"/>
    <property type="project" value="TreeGrafter"/>
</dbReference>
<dbReference type="PROSITE" id="PS51257">
    <property type="entry name" value="PROKAR_LIPOPROTEIN"/>
    <property type="match status" value="1"/>
</dbReference>
<dbReference type="PANTHER" id="PTHR30061">
    <property type="entry name" value="MALTOSE-BINDING PERIPLASMIC PROTEIN"/>
    <property type="match status" value="1"/>
</dbReference>
<evidence type="ECO:0000313" key="6">
    <source>
        <dbReference type="EMBL" id="NEW04962.1"/>
    </source>
</evidence>
<feature type="chain" id="PRO_5039627788" evidence="5">
    <location>
        <begin position="20"/>
        <end position="436"/>
    </location>
</feature>
<dbReference type="Gene3D" id="3.40.190.10">
    <property type="entry name" value="Periplasmic binding protein-like II"/>
    <property type="match status" value="1"/>
</dbReference>
<evidence type="ECO:0000256" key="5">
    <source>
        <dbReference type="SAM" id="SignalP"/>
    </source>
</evidence>
<comment type="similarity">
    <text evidence="1">Belongs to the bacterial solute-binding protein 1 family.</text>
</comment>
<dbReference type="SUPFAM" id="SSF53850">
    <property type="entry name" value="Periplasmic binding protein-like II"/>
    <property type="match status" value="1"/>
</dbReference>
<keyword evidence="2" id="KW-0813">Transport</keyword>